<comment type="caution">
    <text evidence="2">The sequence shown here is derived from an EMBL/GenBank/DDBJ whole genome shotgun (WGS) entry which is preliminary data.</text>
</comment>
<reference evidence="2" key="1">
    <citation type="submission" date="2021-02" db="EMBL/GenBank/DDBJ databases">
        <authorList>
            <person name="Nowell W R."/>
        </authorList>
    </citation>
    <scope>NUCLEOTIDE SEQUENCE</scope>
</reference>
<feature type="domain" description="Exportin-7/Ran-binding protein 17 TPR repeats" evidence="1">
    <location>
        <begin position="1"/>
        <end position="78"/>
    </location>
</feature>
<feature type="non-terminal residue" evidence="2">
    <location>
        <position position="1"/>
    </location>
</feature>
<organism evidence="2 3">
    <name type="scientific">Rotaria magnacalcarata</name>
    <dbReference type="NCBI Taxonomy" id="392030"/>
    <lineage>
        <taxon>Eukaryota</taxon>
        <taxon>Metazoa</taxon>
        <taxon>Spiralia</taxon>
        <taxon>Gnathifera</taxon>
        <taxon>Rotifera</taxon>
        <taxon>Eurotatoria</taxon>
        <taxon>Bdelloidea</taxon>
        <taxon>Philodinida</taxon>
        <taxon>Philodinidae</taxon>
        <taxon>Rotaria</taxon>
    </lineage>
</organism>
<dbReference type="Pfam" id="PF25795">
    <property type="entry name" value="TPR_XPO7"/>
    <property type="match status" value="1"/>
</dbReference>
<name>A0A8S3CTT0_9BILA</name>
<feature type="non-terminal residue" evidence="2">
    <location>
        <position position="80"/>
    </location>
</feature>
<proteinExistence type="predicted"/>
<gene>
    <name evidence="2" type="ORF">SMN809_LOCUS52632</name>
</gene>
<dbReference type="InterPro" id="IPR057947">
    <property type="entry name" value="TPR_XPO7/RBP17"/>
</dbReference>
<dbReference type="AlphaFoldDB" id="A0A8S3CTT0"/>
<protein>
    <recommendedName>
        <fullName evidence="1">Exportin-7/Ran-binding protein 17 TPR repeats domain-containing protein</fullName>
    </recommendedName>
</protein>
<accession>A0A8S3CTT0</accession>
<evidence type="ECO:0000313" key="3">
    <source>
        <dbReference type="Proteomes" id="UP000676336"/>
    </source>
</evidence>
<sequence>DDQDLFDGELVVRVLQLMTYIQQKTAGETQTNNKNGINIAITTTTDKIGSTPYSERLELAVLFFFEQFRRQYIGDHGRSN</sequence>
<evidence type="ECO:0000259" key="1">
    <source>
        <dbReference type="Pfam" id="PF25795"/>
    </source>
</evidence>
<evidence type="ECO:0000313" key="2">
    <source>
        <dbReference type="EMBL" id="CAF4919528.1"/>
    </source>
</evidence>
<dbReference type="Proteomes" id="UP000676336">
    <property type="component" value="Unassembled WGS sequence"/>
</dbReference>
<dbReference type="EMBL" id="CAJOBI010179240">
    <property type="protein sequence ID" value="CAF4919528.1"/>
    <property type="molecule type" value="Genomic_DNA"/>
</dbReference>